<evidence type="ECO:0000256" key="1">
    <source>
        <dbReference type="ARBA" id="ARBA00011245"/>
    </source>
</evidence>
<dbReference type="PROSITE" id="PS51864">
    <property type="entry name" value="ASTACIN"/>
    <property type="match status" value="2"/>
</dbReference>
<dbReference type="InterPro" id="IPR004875">
    <property type="entry name" value="DDE_SF_endonuclease_dom"/>
</dbReference>
<dbReference type="Gene3D" id="3.40.390.10">
    <property type="entry name" value="Collagenase (Catalytic Domain)"/>
    <property type="match status" value="2"/>
</dbReference>
<feature type="binding site" evidence="3">
    <location>
        <position position="309"/>
    </location>
    <ligand>
        <name>Zn(2+)</name>
        <dbReference type="ChEBI" id="CHEBI:29105"/>
        <note>catalytic</note>
    </ligand>
</feature>
<dbReference type="SMART" id="SM00235">
    <property type="entry name" value="ZnMc"/>
    <property type="match status" value="1"/>
</dbReference>
<dbReference type="RefSeq" id="XP_022240324.1">
    <property type="nucleotide sequence ID" value="XM_022384616.1"/>
</dbReference>
<organism evidence="6 7">
    <name type="scientific">Limulus polyphemus</name>
    <name type="common">Atlantic horseshoe crab</name>
    <dbReference type="NCBI Taxonomy" id="6850"/>
    <lineage>
        <taxon>Eukaryota</taxon>
        <taxon>Metazoa</taxon>
        <taxon>Ecdysozoa</taxon>
        <taxon>Arthropoda</taxon>
        <taxon>Chelicerata</taxon>
        <taxon>Merostomata</taxon>
        <taxon>Xiphosura</taxon>
        <taxon>Limulidae</taxon>
        <taxon>Limulus</taxon>
    </lineage>
</organism>
<name>A0ABM1S9L9_LIMPO</name>
<reference evidence="7" key="1">
    <citation type="submission" date="2025-08" db="UniProtKB">
        <authorList>
            <consortium name="RefSeq"/>
        </authorList>
    </citation>
    <scope>IDENTIFICATION</scope>
    <source>
        <tissue evidence="7">Muscle</tissue>
    </source>
</reference>
<dbReference type="GeneID" id="106458411"/>
<dbReference type="PANTHER" id="PTHR10127:SF883">
    <property type="entry name" value="ZINC METALLOPROTEINASE NAS-8"/>
    <property type="match status" value="1"/>
</dbReference>
<dbReference type="InterPro" id="IPR024079">
    <property type="entry name" value="MetalloPept_cat_dom_sf"/>
</dbReference>
<evidence type="ECO:0000313" key="6">
    <source>
        <dbReference type="Proteomes" id="UP000694941"/>
    </source>
</evidence>
<dbReference type="Pfam" id="PF03184">
    <property type="entry name" value="DDE_1"/>
    <property type="match status" value="1"/>
</dbReference>
<dbReference type="CDD" id="cd04280">
    <property type="entry name" value="ZnMc_astacin_like"/>
    <property type="match status" value="1"/>
</dbReference>
<dbReference type="Proteomes" id="UP000694941">
    <property type="component" value="Unplaced"/>
</dbReference>
<evidence type="ECO:0000256" key="2">
    <source>
        <dbReference type="ARBA" id="ARBA00025529"/>
    </source>
</evidence>
<dbReference type="InterPro" id="IPR034035">
    <property type="entry name" value="Astacin-like_dom"/>
</dbReference>
<accession>A0ABM1S9L9</accession>
<sequence length="412" mass="47824">MLECLLFLCFHHTSHHLSQERNAIPFDQQRWEGGVIPYVIDYSLNDLASLIQKAFDQYHTLTCLRFKQRTTEKHYIRIFKGQGQSCRISKQNLEHIELQPLKKKVGELKTQLAVIPGGLTSQLQPLDVSVNKSFKQNMHEHWTKWMTEPHHDLTPTGRMKRPTIAHMCEWVKKSWDDVRPKIIVKYFKKCGISNALDGTEDNVLFGVSDSSSSDEDEDFSGFEDEEFSGYEDDQNSLIFLIDDIAYLIQKAMNQYETFTCLRFKQRTTEIDYIRIFKGQGCYSYVGNIHSGVQDLSLGRGCEYVGTIVHELGHAVGFWHEQNRSDRDNHLIIYWNNIKSGMDSQFFKLKLSENRLLTGFDYNSIMLYGERSFSKDNISPTMKARNGKFLDEVYNKPGLSSNDIIRIKMLYGC</sequence>
<dbReference type="InterPro" id="IPR006026">
    <property type="entry name" value="Peptidase_Metallo"/>
</dbReference>
<protein>
    <recommendedName>
        <fullName evidence="4">Metalloendopeptidase</fullName>
        <ecNumber evidence="4">3.4.24.-</ecNumber>
    </recommendedName>
</protein>
<comment type="function">
    <text evidence="2">Zinc metalloprotease. Provoques deadhesion of endothelial cells from cell cultures, and also degradation of fibronectin, fibrinogen and gelatin in vitro. Its role in the venom is not fully understood but it might act as a spreading factor that facilitates diffusion of other venom toxins. Alternatively, it might be involved in the proteolytic processing of other venom toxins or it might play a role in extra-oral digestion of prey.</text>
</comment>
<keyword evidence="3 4" id="KW-0479">Metal-binding</keyword>
<feature type="binding site" evidence="3">
    <location>
        <position position="319"/>
    </location>
    <ligand>
        <name>Zn(2+)</name>
        <dbReference type="ChEBI" id="CHEBI:29105"/>
        <note>catalytic</note>
    </ligand>
</feature>
<keyword evidence="3 4" id="KW-0482">Metalloprotease</keyword>
<evidence type="ECO:0000256" key="3">
    <source>
        <dbReference type="PROSITE-ProRule" id="PRU01211"/>
    </source>
</evidence>
<keyword evidence="3 4" id="KW-0378">Hydrolase</keyword>
<proteinExistence type="predicted"/>
<comment type="caution">
    <text evidence="3">Lacks conserved residue(s) required for the propagation of feature annotation.</text>
</comment>
<dbReference type="PRINTS" id="PR00480">
    <property type="entry name" value="ASTACIN"/>
</dbReference>
<feature type="active site" evidence="3">
    <location>
        <position position="310"/>
    </location>
</feature>
<keyword evidence="6" id="KW-1185">Reference proteome</keyword>
<evidence type="ECO:0000313" key="7">
    <source>
        <dbReference type="RefSeq" id="XP_022240324.1"/>
    </source>
</evidence>
<dbReference type="EC" id="3.4.24.-" evidence="4"/>
<evidence type="ECO:0000259" key="5">
    <source>
        <dbReference type="PROSITE" id="PS51864"/>
    </source>
</evidence>
<dbReference type="InterPro" id="IPR001506">
    <property type="entry name" value="Peptidase_M12A"/>
</dbReference>
<feature type="domain" description="Peptidase M12A" evidence="5">
    <location>
        <begin position="22"/>
        <end position="86"/>
    </location>
</feature>
<dbReference type="SUPFAM" id="SSF55486">
    <property type="entry name" value="Metalloproteases ('zincins'), catalytic domain"/>
    <property type="match status" value="2"/>
</dbReference>
<comment type="subunit">
    <text evidence="1">Monomer.</text>
</comment>
<dbReference type="Pfam" id="PF01400">
    <property type="entry name" value="Astacin"/>
    <property type="match status" value="2"/>
</dbReference>
<comment type="cofactor">
    <cofactor evidence="3 4">
        <name>Zn(2+)</name>
        <dbReference type="ChEBI" id="CHEBI:29105"/>
    </cofactor>
    <text evidence="3 4">Binds 1 zinc ion per subunit.</text>
</comment>
<feature type="binding site" evidence="3">
    <location>
        <position position="313"/>
    </location>
    <ligand>
        <name>Zn(2+)</name>
        <dbReference type="ChEBI" id="CHEBI:29105"/>
        <note>catalytic</note>
    </ligand>
</feature>
<keyword evidence="3 4" id="KW-0862">Zinc</keyword>
<keyword evidence="3 4" id="KW-0645">Protease</keyword>
<feature type="domain" description="Peptidase M12A" evidence="5">
    <location>
        <begin position="202"/>
        <end position="412"/>
    </location>
</feature>
<dbReference type="PANTHER" id="PTHR10127">
    <property type="entry name" value="DISCOIDIN, CUB, EGF, LAMININ , AND ZINC METALLOPROTEASE DOMAIN CONTAINING"/>
    <property type="match status" value="1"/>
</dbReference>
<gene>
    <name evidence="7" type="primary">LOC106458411</name>
</gene>
<evidence type="ECO:0000256" key="4">
    <source>
        <dbReference type="RuleBase" id="RU361183"/>
    </source>
</evidence>